<dbReference type="InterPro" id="IPR008991">
    <property type="entry name" value="Translation_prot_SH3-like_sf"/>
</dbReference>
<evidence type="ECO:0000256" key="1">
    <source>
        <dbReference type="ARBA" id="ARBA00005781"/>
    </source>
</evidence>
<dbReference type="PANTHER" id="PTHR15680:SF9">
    <property type="entry name" value="LARGE RIBOSOMAL SUBUNIT PROTEIN BL19M"/>
    <property type="match status" value="1"/>
</dbReference>
<dbReference type="Gene3D" id="2.30.30.790">
    <property type="match status" value="1"/>
</dbReference>
<dbReference type="InterPro" id="IPR018257">
    <property type="entry name" value="Ribosomal_bL19_CS"/>
</dbReference>
<evidence type="ECO:0000256" key="2">
    <source>
        <dbReference type="ARBA" id="ARBA00022980"/>
    </source>
</evidence>
<dbReference type="SUPFAM" id="SSF50104">
    <property type="entry name" value="Translation proteins SH3-like domain"/>
    <property type="match status" value="1"/>
</dbReference>
<dbReference type="InterPro" id="IPR038657">
    <property type="entry name" value="Ribosomal_bL19_sf"/>
</dbReference>
<evidence type="ECO:0000313" key="5">
    <source>
        <dbReference type="EMBL" id="WQA10864.2"/>
    </source>
</evidence>
<sequence length="116" mass="13105">MSYAELVSKIEATQSKTDLPSIHPGDLLRVGVVIREGNKSRVQPFEGTVIATHHRGAGTTVVLRRLSQGVSVERVLLVHSIKIASLKVLRRSKVRRAKLYYLRKPEARRTKLKQRL</sequence>
<accession>A0AAU0UEZ4</accession>
<evidence type="ECO:0000256" key="3">
    <source>
        <dbReference type="ARBA" id="ARBA00023274"/>
    </source>
</evidence>
<keyword evidence="2 4" id="KW-0689">Ribosomal protein</keyword>
<dbReference type="EMBL" id="OR858607">
    <property type="protein sequence ID" value="WQA10864.2"/>
    <property type="molecule type" value="Genomic_DNA"/>
</dbReference>
<dbReference type="GO" id="GO:0003735">
    <property type="term" value="F:structural constituent of ribosome"/>
    <property type="evidence" value="ECO:0007669"/>
    <property type="project" value="InterPro"/>
</dbReference>
<dbReference type="GO" id="GO:0009507">
    <property type="term" value="C:chloroplast"/>
    <property type="evidence" value="ECO:0007669"/>
    <property type="project" value="UniProtKB-SubCell"/>
</dbReference>
<dbReference type="PROSITE" id="PS01015">
    <property type="entry name" value="RIBOSOMAL_L19"/>
    <property type="match status" value="1"/>
</dbReference>
<comment type="subcellular location">
    <subcellularLocation>
        <location evidence="4">Plastid</location>
        <location evidence="4">Chloroplast</location>
    </subcellularLocation>
</comment>
<dbReference type="AlphaFoldDB" id="A0AAU0UEZ4"/>
<protein>
    <recommendedName>
        <fullName evidence="4">Large ribosomal subunit protein bL19c</fullName>
    </recommendedName>
</protein>
<dbReference type="PRINTS" id="PR00061">
    <property type="entry name" value="RIBOSOMALL19"/>
</dbReference>
<organism evidence="5">
    <name type="scientific">Streptosarcina moshanensis</name>
    <dbReference type="NCBI Taxonomy" id="3096259"/>
    <lineage>
        <taxon>Eukaryota</taxon>
        <taxon>Viridiplantae</taxon>
        <taxon>Streptophyta</taxon>
        <taxon>Klebsormidiophyceae</taxon>
        <taxon>Hormidiellales</taxon>
        <taxon>Hormidiellaceae</taxon>
        <taxon>Streptosarcina</taxon>
    </lineage>
</organism>
<dbReference type="PIRSF" id="PIRSF002191">
    <property type="entry name" value="Ribosomal_L19"/>
    <property type="match status" value="1"/>
</dbReference>
<dbReference type="GO" id="GO:0006412">
    <property type="term" value="P:translation"/>
    <property type="evidence" value="ECO:0007669"/>
    <property type="project" value="UniProtKB-UniRule"/>
</dbReference>
<evidence type="ECO:0000256" key="4">
    <source>
        <dbReference type="HAMAP-Rule" id="MF_00402"/>
    </source>
</evidence>
<keyword evidence="5" id="KW-0150">Chloroplast</keyword>
<dbReference type="PANTHER" id="PTHR15680">
    <property type="entry name" value="RIBOSOMAL PROTEIN L19"/>
    <property type="match status" value="1"/>
</dbReference>
<dbReference type="InterPro" id="IPR001857">
    <property type="entry name" value="Ribosomal_bL19"/>
</dbReference>
<dbReference type="Pfam" id="PF01245">
    <property type="entry name" value="Ribosomal_L19"/>
    <property type="match status" value="1"/>
</dbReference>
<proteinExistence type="inferred from homology"/>
<dbReference type="NCBIfam" id="TIGR01024">
    <property type="entry name" value="rplS_bact"/>
    <property type="match status" value="1"/>
</dbReference>
<dbReference type="HAMAP" id="MF_00402">
    <property type="entry name" value="Ribosomal_bL19"/>
    <property type="match status" value="1"/>
</dbReference>
<dbReference type="GO" id="GO:0022625">
    <property type="term" value="C:cytosolic large ribosomal subunit"/>
    <property type="evidence" value="ECO:0007669"/>
    <property type="project" value="TreeGrafter"/>
</dbReference>
<gene>
    <name evidence="4 5" type="primary">rpl19</name>
</gene>
<keyword evidence="5" id="KW-0934">Plastid</keyword>
<keyword evidence="3 4" id="KW-0687">Ribonucleoprotein</keyword>
<geneLocation type="chloroplast" evidence="5"/>
<reference evidence="5" key="1">
    <citation type="submission" date="2023-11" db="EMBL/GenBank/DDBJ databases">
        <authorList>
            <person name="Liu Y."/>
        </authorList>
    </citation>
    <scope>NUCLEOTIDE SEQUENCE</scope>
</reference>
<comment type="similarity">
    <text evidence="1 4">Belongs to the bacterial ribosomal protein bL19 family.</text>
</comment>
<name>A0AAU0UEZ4_9VIRI</name>